<proteinExistence type="predicted"/>
<accession>A0A1A9WHA6</accession>
<dbReference type="Proteomes" id="UP000091820">
    <property type="component" value="Unassembled WGS sequence"/>
</dbReference>
<organism evidence="2 3">
    <name type="scientific">Glossina brevipalpis</name>
    <dbReference type="NCBI Taxonomy" id="37001"/>
    <lineage>
        <taxon>Eukaryota</taxon>
        <taxon>Metazoa</taxon>
        <taxon>Ecdysozoa</taxon>
        <taxon>Arthropoda</taxon>
        <taxon>Hexapoda</taxon>
        <taxon>Insecta</taxon>
        <taxon>Pterygota</taxon>
        <taxon>Neoptera</taxon>
        <taxon>Endopterygota</taxon>
        <taxon>Diptera</taxon>
        <taxon>Brachycera</taxon>
        <taxon>Muscomorpha</taxon>
        <taxon>Hippoboscoidea</taxon>
        <taxon>Glossinidae</taxon>
        <taxon>Glossina</taxon>
    </lineage>
</organism>
<feature type="domain" description="JmjC" evidence="1">
    <location>
        <begin position="138"/>
        <end position="318"/>
    </location>
</feature>
<dbReference type="PANTHER" id="PTHR12461:SF99">
    <property type="entry name" value="BIFUNCTIONAL PEPTIDASE AND (3S)-LYSYL HYDROXYLASE JMJD7"/>
    <property type="match status" value="1"/>
</dbReference>
<evidence type="ECO:0000313" key="3">
    <source>
        <dbReference type="Proteomes" id="UP000091820"/>
    </source>
</evidence>
<evidence type="ECO:0000313" key="2">
    <source>
        <dbReference type="EnsemblMetazoa" id="GBRI019675-PA"/>
    </source>
</evidence>
<dbReference type="Gene3D" id="2.60.120.10">
    <property type="entry name" value="Jelly Rolls"/>
    <property type="match status" value="1"/>
</dbReference>
<protein>
    <submittedName>
        <fullName evidence="2">JmjC domain-containing protein</fullName>
    </submittedName>
</protein>
<reference evidence="3" key="1">
    <citation type="submission" date="2014-03" db="EMBL/GenBank/DDBJ databases">
        <authorList>
            <person name="Aksoy S."/>
            <person name="Warren W."/>
            <person name="Wilson R.K."/>
        </authorList>
    </citation>
    <scope>NUCLEOTIDE SEQUENCE [LARGE SCALE GENOMIC DNA]</scope>
    <source>
        <strain evidence="3">IAEA</strain>
    </source>
</reference>
<dbReference type="VEuPathDB" id="VectorBase:GBRI019675"/>
<sequence length="321" mass="37510">MNKVEKAFNTLLNEANDLCIGTEVVELAARPDSFQFTRDFYSKQQPLIIRNALDSWPATKNWSPQYLCEKFGKKLVDVAVTPNGYADGLATNFSDKKEYFVLPSEEQMTLNEFMQHLDDPTGPVYYIQKQNSNFTSNFSELMPDIDTSLLEFAEKCFQKSPDAINFWMGDERAVTSMHKDPYDNLYCVISGCKDFILLPPHQVVCIPRKHYPVGIYKRHKDGQFFIDPVFELNVANGRNEVATTEWISIDPLFPDLELYPQYSKTKPLHVRVNAGDLLYLPNYWFHHVRQSHKCIAMNFWYDIEYDTRYCYFRMLEDLTLD</sequence>
<dbReference type="InterPro" id="IPR003347">
    <property type="entry name" value="JmjC_dom"/>
</dbReference>
<dbReference type="STRING" id="37001.A0A1A9WHA6"/>
<dbReference type="AlphaFoldDB" id="A0A1A9WHA6"/>
<keyword evidence="3" id="KW-1185">Reference proteome</keyword>
<evidence type="ECO:0000259" key="1">
    <source>
        <dbReference type="PROSITE" id="PS51184"/>
    </source>
</evidence>
<dbReference type="PANTHER" id="PTHR12461">
    <property type="entry name" value="HYPOXIA-INDUCIBLE FACTOR 1 ALPHA INHIBITOR-RELATED"/>
    <property type="match status" value="1"/>
</dbReference>
<dbReference type="EnsemblMetazoa" id="GBRI019675-RA">
    <property type="protein sequence ID" value="GBRI019675-PA"/>
    <property type="gene ID" value="GBRI019675"/>
</dbReference>
<dbReference type="SMART" id="SM00558">
    <property type="entry name" value="JmjC"/>
    <property type="match status" value="1"/>
</dbReference>
<dbReference type="InterPro" id="IPR014710">
    <property type="entry name" value="RmlC-like_jellyroll"/>
</dbReference>
<dbReference type="PROSITE" id="PS51184">
    <property type="entry name" value="JMJC"/>
    <property type="match status" value="1"/>
</dbReference>
<dbReference type="SUPFAM" id="SSF51197">
    <property type="entry name" value="Clavaminate synthase-like"/>
    <property type="match status" value="1"/>
</dbReference>
<dbReference type="Pfam" id="PF13621">
    <property type="entry name" value="Cupin_8"/>
    <property type="match status" value="1"/>
</dbReference>
<name>A0A1A9WHA6_9MUSC</name>
<dbReference type="InterPro" id="IPR041667">
    <property type="entry name" value="Cupin_8"/>
</dbReference>
<reference evidence="2" key="2">
    <citation type="submission" date="2020-05" db="UniProtKB">
        <authorList>
            <consortium name="EnsemblMetazoa"/>
        </authorList>
    </citation>
    <scope>IDENTIFICATION</scope>
    <source>
        <strain evidence="2">IAEA</strain>
    </source>
</reference>